<feature type="signal peptide" evidence="2">
    <location>
        <begin position="1"/>
        <end position="23"/>
    </location>
</feature>
<reference evidence="3 4" key="1">
    <citation type="submission" date="2021-06" db="EMBL/GenBank/DDBJ databases">
        <title>A haploid diamondback moth (Plutella xylostella L.) genome assembly resolves 31 chromosomes and identifies a diamide resistance mutation.</title>
        <authorList>
            <person name="Ward C.M."/>
            <person name="Perry K.D."/>
            <person name="Baker G."/>
            <person name="Powis K."/>
            <person name="Heckel D.G."/>
            <person name="Baxter S.W."/>
        </authorList>
    </citation>
    <scope>NUCLEOTIDE SEQUENCE [LARGE SCALE GENOMIC DNA]</scope>
    <source>
        <strain evidence="3 4">LV</strain>
        <tissue evidence="3">Single pupa</tissue>
    </source>
</reference>
<accession>A0ABQ7QRJ0</accession>
<feature type="compositionally biased region" description="Low complexity" evidence="1">
    <location>
        <begin position="29"/>
        <end position="56"/>
    </location>
</feature>
<feature type="chain" id="PRO_5046692597" evidence="2">
    <location>
        <begin position="24"/>
        <end position="68"/>
    </location>
</feature>
<dbReference type="EMBL" id="JAHIBW010000009">
    <property type="protein sequence ID" value="KAG7307681.1"/>
    <property type="molecule type" value="Genomic_DNA"/>
</dbReference>
<evidence type="ECO:0000313" key="4">
    <source>
        <dbReference type="Proteomes" id="UP000823941"/>
    </source>
</evidence>
<feature type="region of interest" description="Disordered" evidence="1">
    <location>
        <begin position="29"/>
        <end position="68"/>
    </location>
</feature>
<gene>
    <name evidence="3" type="ORF">JYU34_006244</name>
</gene>
<evidence type="ECO:0000313" key="3">
    <source>
        <dbReference type="EMBL" id="KAG7307681.1"/>
    </source>
</evidence>
<dbReference type="Proteomes" id="UP000823941">
    <property type="component" value="Chromosome 9"/>
</dbReference>
<proteinExistence type="predicted"/>
<sequence length="68" mass="6521">MKYFSALCVLVLVMLALASPARGCDSGCDNNSGGGSSSSSSSGSSGSSTSGSQTGGVLNNLLATQNNG</sequence>
<protein>
    <submittedName>
        <fullName evidence="3">Uncharacterized protein</fullName>
    </submittedName>
</protein>
<organism evidence="3 4">
    <name type="scientific">Plutella xylostella</name>
    <name type="common">Diamondback moth</name>
    <name type="synonym">Plutella maculipennis</name>
    <dbReference type="NCBI Taxonomy" id="51655"/>
    <lineage>
        <taxon>Eukaryota</taxon>
        <taxon>Metazoa</taxon>
        <taxon>Ecdysozoa</taxon>
        <taxon>Arthropoda</taxon>
        <taxon>Hexapoda</taxon>
        <taxon>Insecta</taxon>
        <taxon>Pterygota</taxon>
        <taxon>Neoptera</taxon>
        <taxon>Endopterygota</taxon>
        <taxon>Lepidoptera</taxon>
        <taxon>Glossata</taxon>
        <taxon>Ditrysia</taxon>
        <taxon>Yponomeutoidea</taxon>
        <taxon>Plutellidae</taxon>
        <taxon>Plutella</taxon>
    </lineage>
</organism>
<name>A0ABQ7QRJ0_PLUXY</name>
<keyword evidence="4" id="KW-1185">Reference proteome</keyword>
<comment type="caution">
    <text evidence="3">The sequence shown here is derived from an EMBL/GenBank/DDBJ whole genome shotgun (WGS) entry which is preliminary data.</text>
</comment>
<evidence type="ECO:0000256" key="2">
    <source>
        <dbReference type="SAM" id="SignalP"/>
    </source>
</evidence>
<evidence type="ECO:0000256" key="1">
    <source>
        <dbReference type="SAM" id="MobiDB-lite"/>
    </source>
</evidence>
<keyword evidence="2" id="KW-0732">Signal</keyword>